<evidence type="ECO:0008006" key="5">
    <source>
        <dbReference type="Google" id="ProtNLM"/>
    </source>
</evidence>
<feature type="compositionally biased region" description="Low complexity" evidence="2">
    <location>
        <begin position="459"/>
        <end position="470"/>
    </location>
</feature>
<dbReference type="Proteomes" id="UP000614350">
    <property type="component" value="Unassembled WGS sequence"/>
</dbReference>
<dbReference type="InterPro" id="IPR018797">
    <property type="entry name" value="FAM98"/>
</dbReference>
<accession>A0A834J425</accession>
<dbReference type="PANTHER" id="PTHR31353">
    <property type="entry name" value="FAM98"/>
    <property type="match status" value="1"/>
</dbReference>
<dbReference type="GO" id="GO:0072669">
    <property type="term" value="C:tRNA-splicing ligase complex"/>
    <property type="evidence" value="ECO:0007669"/>
    <property type="project" value="TreeGrafter"/>
</dbReference>
<dbReference type="AlphaFoldDB" id="A0A834J425"/>
<gene>
    <name evidence="3" type="ORF">HZH66_014117</name>
</gene>
<proteinExistence type="inferred from homology"/>
<feature type="compositionally biased region" description="Polar residues" evidence="2">
    <location>
        <begin position="489"/>
        <end position="502"/>
    </location>
</feature>
<comment type="similarity">
    <text evidence="1">Belongs to the FAM98 family.</text>
</comment>
<keyword evidence="4" id="KW-1185">Reference proteome</keyword>
<comment type="caution">
    <text evidence="3">The sequence shown here is derived from an EMBL/GenBank/DDBJ whole genome shotgun (WGS) entry which is preliminary data.</text>
</comment>
<protein>
    <recommendedName>
        <fullName evidence="5">Protein FAM98A</fullName>
    </recommendedName>
</protein>
<feature type="region of interest" description="Disordered" evidence="2">
    <location>
        <begin position="295"/>
        <end position="365"/>
    </location>
</feature>
<evidence type="ECO:0000256" key="2">
    <source>
        <dbReference type="SAM" id="MobiDB-lite"/>
    </source>
</evidence>
<dbReference type="PANTHER" id="PTHR31353:SF1">
    <property type="entry name" value="PROTEIN FAM98B"/>
    <property type="match status" value="1"/>
</dbReference>
<feature type="compositionally biased region" description="Basic and acidic residues" evidence="2">
    <location>
        <begin position="300"/>
        <end position="309"/>
    </location>
</feature>
<feature type="compositionally biased region" description="Gly residues" evidence="2">
    <location>
        <begin position="526"/>
        <end position="535"/>
    </location>
</feature>
<feature type="region of interest" description="Disordered" evidence="2">
    <location>
        <begin position="459"/>
        <end position="535"/>
    </location>
</feature>
<name>A0A834J425_VESVU</name>
<feature type="compositionally biased region" description="Low complexity" evidence="2">
    <location>
        <begin position="509"/>
        <end position="525"/>
    </location>
</feature>
<organism evidence="3 4">
    <name type="scientific">Vespula vulgaris</name>
    <name type="common">Yellow jacket</name>
    <name type="synonym">Wasp</name>
    <dbReference type="NCBI Taxonomy" id="7454"/>
    <lineage>
        <taxon>Eukaryota</taxon>
        <taxon>Metazoa</taxon>
        <taxon>Ecdysozoa</taxon>
        <taxon>Arthropoda</taxon>
        <taxon>Hexapoda</taxon>
        <taxon>Insecta</taxon>
        <taxon>Pterygota</taxon>
        <taxon>Neoptera</taxon>
        <taxon>Endopterygota</taxon>
        <taxon>Hymenoptera</taxon>
        <taxon>Apocrita</taxon>
        <taxon>Aculeata</taxon>
        <taxon>Vespoidea</taxon>
        <taxon>Vespidae</taxon>
        <taxon>Vespinae</taxon>
        <taxon>Vespula</taxon>
    </lineage>
</organism>
<feature type="compositionally biased region" description="Gly residues" evidence="2">
    <location>
        <begin position="334"/>
        <end position="365"/>
    </location>
</feature>
<evidence type="ECO:0000313" key="3">
    <source>
        <dbReference type="EMBL" id="KAF7380741.1"/>
    </source>
</evidence>
<dbReference type="EMBL" id="JACSEA010000021">
    <property type="protein sequence ID" value="KAF7380741.1"/>
    <property type="molecule type" value="Genomic_DNA"/>
</dbReference>
<reference evidence="3" key="1">
    <citation type="journal article" date="2020" name="G3 (Bethesda)">
        <title>High-Quality Assemblies for Three Invasive Social Wasps from the &lt;i&gt;Vespula&lt;/i&gt; Genus.</title>
        <authorList>
            <person name="Harrop T.W.R."/>
            <person name="Guhlin J."/>
            <person name="McLaughlin G.M."/>
            <person name="Permina E."/>
            <person name="Stockwell P."/>
            <person name="Gilligan J."/>
            <person name="Le Lec M.F."/>
            <person name="Gruber M.A.M."/>
            <person name="Quinn O."/>
            <person name="Lovegrove M."/>
            <person name="Duncan E.J."/>
            <person name="Remnant E.J."/>
            <person name="Van Eeckhoven J."/>
            <person name="Graham B."/>
            <person name="Knapp R.A."/>
            <person name="Langford K.W."/>
            <person name="Kronenberg Z."/>
            <person name="Press M.O."/>
            <person name="Eacker S.M."/>
            <person name="Wilson-Rankin E.E."/>
            <person name="Purcell J."/>
            <person name="Lester P.J."/>
            <person name="Dearden P.K."/>
        </authorList>
    </citation>
    <scope>NUCLEOTIDE SEQUENCE</scope>
    <source>
        <strain evidence="3">Marl-1</strain>
    </source>
</reference>
<evidence type="ECO:0000313" key="4">
    <source>
        <dbReference type="Proteomes" id="UP000614350"/>
    </source>
</evidence>
<sequence length="535" mass="57045">METDLLQALENVGYQGSLLQVDKMSKALELGPKSTDYTGLIAWLAEQIGMFIDIDEKINPTNTPDDASSFLLELSCFLKEIGCVNQNLTTGNVNQRLANKRNRTLLIEILISELMACKLLQVKDKETDTTLEVIINESDTARHLKSMLIALQFQKPPDNITVPMLFTKLENKLKDIISKVPVDLLGKPLIFGELSTDQWNKLYDHDKELHKEYEMRREMLLKRLDVTIQSFLWSERVRVYEQELNNRYHSGRAKMGTKPNVGIADLLAAREDLAVIEKTSNAVVRKNTRSSINKVIIGDVPDRGGRPCEQEPPPPEMPSWQKDRVAGPPSSGGYNRGGGNTSGSGGRSGGGGGGRGGGGGGGGGGGRGGGGGGGYGGGRGGSSYGTGGMGSSYGNSGGGGCVNPRSGSGYSSSGGNGGSNNYSIEVASNYGGAGGNYGERVGGGRTNNYYTSSAGVTYGNNRVGGVSNSGACGNRSSGGYYDYNDPAGNYSQDYQQRSNSGRVQGGWNQTGNNPNRNNSQRNGYNRGRGWGNRQH</sequence>
<evidence type="ECO:0000256" key="1">
    <source>
        <dbReference type="ARBA" id="ARBA00007218"/>
    </source>
</evidence>
<dbReference type="Pfam" id="PF10239">
    <property type="entry name" value="DUF2465"/>
    <property type="match status" value="1"/>
</dbReference>